<evidence type="ECO:0000256" key="5">
    <source>
        <dbReference type="ARBA" id="ARBA00022475"/>
    </source>
</evidence>
<dbReference type="CDD" id="cd06186">
    <property type="entry name" value="NOX_Duox_like_FAD_NADP"/>
    <property type="match status" value="1"/>
</dbReference>
<accession>A0A9P3GLH3</accession>
<evidence type="ECO:0000256" key="13">
    <source>
        <dbReference type="SAM" id="Phobius"/>
    </source>
</evidence>
<dbReference type="InterPro" id="IPR013112">
    <property type="entry name" value="FAD-bd_8"/>
</dbReference>
<dbReference type="Pfam" id="PF08022">
    <property type="entry name" value="FAD_binding_8"/>
    <property type="match status" value="1"/>
</dbReference>
<dbReference type="Pfam" id="PF01794">
    <property type="entry name" value="Ferric_reduct"/>
    <property type="match status" value="1"/>
</dbReference>
<evidence type="ECO:0000256" key="6">
    <source>
        <dbReference type="ARBA" id="ARBA00022692"/>
    </source>
</evidence>
<dbReference type="GO" id="GO:0015677">
    <property type="term" value="P:copper ion import"/>
    <property type="evidence" value="ECO:0007669"/>
    <property type="project" value="TreeGrafter"/>
</dbReference>
<feature type="transmembrane region" description="Helical" evidence="13">
    <location>
        <begin position="148"/>
        <end position="168"/>
    </location>
</feature>
<dbReference type="Gene3D" id="3.40.50.80">
    <property type="entry name" value="Nucleotide-binding domain of ferredoxin-NADP reductase (FNR) module"/>
    <property type="match status" value="1"/>
</dbReference>
<keyword evidence="5" id="KW-1003">Cell membrane</keyword>
<dbReference type="InterPro" id="IPR039261">
    <property type="entry name" value="FNR_nucleotide-bd"/>
</dbReference>
<evidence type="ECO:0000256" key="10">
    <source>
        <dbReference type="ARBA" id="ARBA00023065"/>
    </source>
</evidence>
<dbReference type="GO" id="GO:0006879">
    <property type="term" value="P:intracellular iron ion homeostasis"/>
    <property type="evidence" value="ECO:0007669"/>
    <property type="project" value="TreeGrafter"/>
</dbReference>
<evidence type="ECO:0000313" key="16">
    <source>
        <dbReference type="Proteomes" id="UP000703269"/>
    </source>
</evidence>
<proteinExistence type="inferred from homology"/>
<dbReference type="InterPro" id="IPR017938">
    <property type="entry name" value="Riboflavin_synthase-like_b-brl"/>
</dbReference>
<evidence type="ECO:0000256" key="9">
    <source>
        <dbReference type="ARBA" id="ARBA00023002"/>
    </source>
</evidence>
<protein>
    <recommendedName>
        <fullName evidence="3">ferric-chelate reductase (NADPH)</fullName>
        <ecNumber evidence="3">1.16.1.9</ecNumber>
    </recommendedName>
</protein>
<feature type="transmembrane region" description="Helical" evidence="13">
    <location>
        <begin position="221"/>
        <end position="242"/>
    </location>
</feature>
<evidence type="ECO:0000259" key="14">
    <source>
        <dbReference type="PROSITE" id="PS51384"/>
    </source>
</evidence>
<evidence type="ECO:0000256" key="11">
    <source>
        <dbReference type="ARBA" id="ARBA00023136"/>
    </source>
</evidence>
<feature type="transmembrane region" description="Helical" evidence="13">
    <location>
        <begin position="38"/>
        <end position="59"/>
    </location>
</feature>
<evidence type="ECO:0000256" key="12">
    <source>
        <dbReference type="ARBA" id="ARBA00048483"/>
    </source>
</evidence>
<dbReference type="InterPro" id="IPR017927">
    <property type="entry name" value="FAD-bd_FR_type"/>
</dbReference>
<dbReference type="PANTHER" id="PTHR32361:SF23">
    <property type="entry name" value="FERRIC-CHELATE REDUCTASE"/>
    <property type="match status" value="1"/>
</dbReference>
<gene>
    <name evidence="15" type="ORF">PsYK624_118300</name>
</gene>
<evidence type="ECO:0000256" key="7">
    <source>
        <dbReference type="ARBA" id="ARBA00022982"/>
    </source>
</evidence>
<dbReference type="SFLD" id="SFLDS00052">
    <property type="entry name" value="Ferric_Reductase_Domain"/>
    <property type="match status" value="1"/>
</dbReference>
<dbReference type="EMBL" id="BPQB01000051">
    <property type="protein sequence ID" value="GJE95644.1"/>
    <property type="molecule type" value="Genomic_DNA"/>
</dbReference>
<feature type="transmembrane region" description="Helical" evidence="13">
    <location>
        <begin position="103"/>
        <end position="128"/>
    </location>
</feature>
<dbReference type="PROSITE" id="PS51384">
    <property type="entry name" value="FAD_FR"/>
    <property type="match status" value="1"/>
</dbReference>
<evidence type="ECO:0000256" key="3">
    <source>
        <dbReference type="ARBA" id="ARBA00012668"/>
    </source>
</evidence>
<reference evidence="15 16" key="1">
    <citation type="submission" date="2021-08" db="EMBL/GenBank/DDBJ databases">
        <title>Draft Genome Sequence of Phanerochaete sordida strain YK-624.</title>
        <authorList>
            <person name="Mori T."/>
            <person name="Dohra H."/>
            <person name="Suzuki T."/>
            <person name="Kawagishi H."/>
            <person name="Hirai H."/>
        </authorList>
    </citation>
    <scope>NUCLEOTIDE SEQUENCE [LARGE SCALE GENOMIC DNA]</scope>
    <source>
        <strain evidence="15 16">YK-624</strain>
    </source>
</reference>
<comment type="subcellular location">
    <subcellularLocation>
        <location evidence="1">Cell membrane</location>
        <topology evidence="1">Multi-pass membrane protein</topology>
    </subcellularLocation>
</comment>
<organism evidence="15 16">
    <name type="scientific">Phanerochaete sordida</name>
    <dbReference type="NCBI Taxonomy" id="48140"/>
    <lineage>
        <taxon>Eukaryota</taxon>
        <taxon>Fungi</taxon>
        <taxon>Dikarya</taxon>
        <taxon>Basidiomycota</taxon>
        <taxon>Agaricomycotina</taxon>
        <taxon>Agaricomycetes</taxon>
        <taxon>Polyporales</taxon>
        <taxon>Phanerochaetaceae</taxon>
        <taxon>Phanerochaete</taxon>
    </lineage>
</organism>
<feature type="transmembrane region" description="Helical" evidence="13">
    <location>
        <begin position="189"/>
        <end position="209"/>
    </location>
</feature>
<name>A0A9P3GLH3_9APHY</name>
<comment type="similarity">
    <text evidence="2">Belongs to the ferric reductase (FRE) family.</text>
</comment>
<dbReference type="InterPro" id="IPR013121">
    <property type="entry name" value="Fe_red_NAD-bd_6"/>
</dbReference>
<dbReference type="Pfam" id="PF08030">
    <property type="entry name" value="NAD_binding_6"/>
    <property type="match status" value="1"/>
</dbReference>
<evidence type="ECO:0000256" key="8">
    <source>
        <dbReference type="ARBA" id="ARBA00022989"/>
    </source>
</evidence>
<keyword evidence="16" id="KW-1185">Reference proteome</keyword>
<keyword evidence="6 13" id="KW-0812">Transmembrane</keyword>
<dbReference type="OrthoDB" id="17725at2759"/>
<keyword evidence="10" id="KW-0406">Ion transport</keyword>
<dbReference type="GO" id="GO:0006826">
    <property type="term" value="P:iron ion transport"/>
    <property type="evidence" value="ECO:0007669"/>
    <property type="project" value="TreeGrafter"/>
</dbReference>
<keyword evidence="11 13" id="KW-0472">Membrane</keyword>
<keyword evidence="7" id="KW-0249">Electron transport</keyword>
<feature type="transmembrane region" description="Helical" evidence="13">
    <location>
        <begin position="280"/>
        <end position="300"/>
    </location>
</feature>
<dbReference type="GO" id="GO:0005886">
    <property type="term" value="C:plasma membrane"/>
    <property type="evidence" value="ECO:0007669"/>
    <property type="project" value="UniProtKB-SubCell"/>
</dbReference>
<dbReference type="SUPFAM" id="SSF63380">
    <property type="entry name" value="Riboflavin synthase domain-like"/>
    <property type="match status" value="1"/>
</dbReference>
<dbReference type="SUPFAM" id="SSF52343">
    <property type="entry name" value="Ferredoxin reductase-like, C-terminal NADP-linked domain"/>
    <property type="match status" value="1"/>
</dbReference>
<keyword evidence="9" id="KW-0560">Oxidoreductase</keyword>
<dbReference type="Proteomes" id="UP000703269">
    <property type="component" value="Unassembled WGS sequence"/>
</dbReference>
<dbReference type="AlphaFoldDB" id="A0A9P3GLH3"/>
<comment type="caution">
    <text evidence="15">The sequence shown here is derived from an EMBL/GenBank/DDBJ whole genome shotgun (WGS) entry which is preliminary data.</text>
</comment>
<evidence type="ECO:0000313" key="15">
    <source>
        <dbReference type="EMBL" id="GJE95644.1"/>
    </source>
</evidence>
<keyword evidence="8 13" id="KW-1133">Transmembrane helix</keyword>
<dbReference type="PANTHER" id="PTHR32361">
    <property type="entry name" value="FERRIC/CUPRIC REDUCTASE TRANSMEMBRANE COMPONENT"/>
    <property type="match status" value="1"/>
</dbReference>
<sequence length="586" mass="65190">MWHSSRVPSGYDYTKMTAEQIKLIGERWHDWYTADWDYGLTTVEFLCACVGAMTLLHLASTYRARASFKSTASTRHRAGPLDRLTAGFRFVTSKQWRVQSLGYYAPPTGSIIGISCIFTFVMALALAARPFYWPNYQMGHSPPLATRSGWISIAIMPFMIAFATKVNFVGLLTGVSHERLQAFHRWTALFMYITSLLHTFPFIVTNIDMGDMVVMYKTSPFYWSGIVALIPQTWLVFMSWGIIRSRYYEVFKKLHFIATGIFMVALFIHCDFRLTSWDYFWAALAIYCTAWLIQLFRTLYNSAFGLPYTLEQLSDPHLVQLTIAAPARFRWAPGQHVFVRILAAPSLLPFSTHPFTIANVPAEARGDTHDVQLVFRVRRGLTKALQELALSSPRGRLFLDGPYGGLPVSLRGYDRVYLLASGSGATFTVPLLIDLARGFGTGSKCTQATFVVALRHSGARRWFEPALADATARAAAAGVDFAAQIHITSDGSDLESVASADSALEKAGGSDAIDDERATQLGRPHLATLVREACASQRGGRIAFAVCGPAAFMYDVRNAVAEGQREILDGCSPCEEIFLHAEAYDW</sequence>
<dbReference type="InterPro" id="IPR013130">
    <property type="entry name" value="Fe3_Rdtase_TM_dom"/>
</dbReference>
<comment type="catalytic activity">
    <reaction evidence="12">
        <text>2 a Fe(II)-siderophore + NADP(+) + H(+) = 2 a Fe(III)-siderophore + NADPH</text>
        <dbReference type="Rhea" id="RHEA:28795"/>
        <dbReference type="Rhea" id="RHEA-COMP:11342"/>
        <dbReference type="Rhea" id="RHEA-COMP:11344"/>
        <dbReference type="ChEBI" id="CHEBI:15378"/>
        <dbReference type="ChEBI" id="CHEBI:29033"/>
        <dbReference type="ChEBI" id="CHEBI:29034"/>
        <dbReference type="ChEBI" id="CHEBI:57783"/>
        <dbReference type="ChEBI" id="CHEBI:58349"/>
        <dbReference type="EC" id="1.16.1.9"/>
    </reaction>
</comment>
<evidence type="ECO:0000256" key="2">
    <source>
        <dbReference type="ARBA" id="ARBA00006278"/>
    </source>
</evidence>
<feature type="transmembrane region" description="Helical" evidence="13">
    <location>
        <begin position="254"/>
        <end position="274"/>
    </location>
</feature>
<evidence type="ECO:0000256" key="1">
    <source>
        <dbReference type="ARBA" id="ARBA00004651"/>
    </source>
</evidence>
<dbReference type="GO" id="GO:0052851">
    <property type="term" value="F:ferric-chelate reductase (NADPH) activity"/>
    <property type="evidence" value="ECO:0007669"/>
    <property type="project" value="UniProtKB-EC"/>
</dbReference>
<dbReference type="EC" id="1.16.1.9" evidence="3"/>
<dbReference type="InterPro" id="IPR051410">
    <property type="entry name" value="Ferric/Cupric_Reductase"/>
</dbReference>
<keyword evidence="4" id="KW-0813">Transport</keyword>
<dbReference type="SFLD" id="SFLDG01168">
    <property type="entry name" value="Ferric_reductase_subgroup_(FRE"/>
    <property type="match status" value="1"/>
</dbReference>
<feature type="domain" description="FAD-binding FR-type" evidence="14">
    <location>
        <begin position="300"/>
        <end position="409"/>
    </location>
</feature>
<evidence type="ECO:0000256" key="4">
    <source>
        <dbReference type="ARBA" id="ARBA00022448"/>
    </source>
</evidence>